<evidence type="ECO:0000256" key="4">
    <source>
        <dbReference type="PROSITE-ProRule" id="PRU00134"/>
    </source>
</evidence>
<dbReference type="GO" id="GO:0008270">
    <property type="term" value="F:zinc ion binding"/>
    <property type="evidence" value="ECO:0007669"/>
    <property type="project" value="UniProtKB-KW"/>
</dbReference>
<dbReference type="Gene3D" id="6.10.140.2220">
    <property type="match status" value="1"/>
</dbReference>
<dbReference type="AlphaFoldDB" id="A0AAN6Y0S6"/>
<evidence type="ECO:0000256" key="2">
    <source>
        <dbReference type="ARBA" id="ARBA00022771"/>
    </source>
</evidence>
<keyword evidence="7" id="KW-1185">Reference proteome</keyword>
<reference evidence="6" key="2">
    <citation type="submission" date="2023-05" db="EMBL/GenBank/DDBJ databases">
        <authorList>
            <consortium name="Lawrence Berkeley National Laboratory"/>
            <person name="Steindorff A."/>
            <person name="Hensen N."/>
            <person name="Bonometti L."/>
            <person name="Westerberg I."/>
            <person name="Brannstrom I.O."/>
            <person name="Guillou S."/>
            <person name="Cros-Aarteil S."/>
            <person name="Calhoun S."/>
            <person name="Haridas S."/>
            <person name="Kuo A."/>
            <person name="Mondo S."/>
            <person name="Pangilinan J."/>
            <person name="Riley R."/>
            <person name="Labutti K."/>
            <person name="Andreopoulos B."/>
            <person name="Lipzen A."/>
            <person name="Chen C."/>
            <person name="Yanf M."/>
            <person name="Daum C."/>
            <person name="Ng V."/>
            <person name="Clum A."/>
            <person name="Ohm R."/>
            <person name="Martin F."/>
            <person name="Silar P."/>
            <person name="Natvig D."/>
            <person name="Lalanne C."/>
            <person name="Gautier V."/>
            <person name="Ament-Velasquez S.L."/>
            <person name="Kruys A."/>
            <person name="Hutchinson M.I."/>
            <person name="Powell A.J."/>
            <person name="Barry K."/>
            <person name="Miller A.N."/>
            <person name="Grigoriev I.V."/>
            <person name="Debuchy R."/>
            <person name="Gladieux P."/>
            <person name="Thoren M.H."/>
            <person name="Johannesson H."/>
        </authorList>
    </citation>
    <scope>NUCLEOTIDE SEQUENCE</scope>
    <source>
        <strain evidence="6">PSN293</strain>
    </source>
</reference>
<evidence type="ECO:0000313" key="6">
    <source>
        <dbReference type="EMBL" id="KAK4210498.1"/>
    </source>
</evidence>
<keyword evidence="2 4" id="KW-0863">Zinc-finger</keyword>
<evidence type="ECO:0000256" key="1">
    <source>
        <dbReference type="ARBA" id="ARBA00022723"/>
    </source>
</evidence>
<keyword evidence="3" id="KW-0862">Zinc</keyword>
<dbReference type="PROSITE" id="PS01360">
    <property type="entry name" value="ZF_MYND_1"/>
    <property type="match status" value="1"/>
</dbReference>
<dbReference type="Pfam" id="PF01753">
    <property type="entry name" value="zf-MYND"/>
    <property type="match status" value="1"/>
</dbReference>
<comment type="caution">
    <text evidence="6">The sequence shown here is derived from an EMBL/GenBank/DDBJ whole genome shotgun (WGS) entry which is preliminary data.</text>
</comment>
<dbReference type="Proteomes" id="UP001301769">
    <property type="component" value="Unassembled WGS sequence"/>
</dbReference>
<proteinExistence type="predicted"/>
<evidence type="ECO:0000313" key="7">
    <source>
        <dbReference type="Proteomes" id="UP001301769"/>
    </source>
</evidence>
<gene>
    <name evidence="6" type="ORF">QBC37DRAFT_448106</name>
</gene>
<organism evidence="6 7">
    <name type="scientific">Rhypophila decipiens</name>
    <dbReference type="NCBI Taxonomy" id="261697"/>
    <lineage>
        <taxon>Eukaryota</taxon>
        <taxon>Fungi</taxon>
        <taxon>Dikarya</taxon>
        <taxon>Ascomycota</taxon>
        <taxon>Pezizomycotina</taxon>
        <taxon>Sordariomycetes</taxon>
        <taxon>Sordariomycetidae</taxon>
        <taxon>Sordariales</taxon>
        <taxon>Naviculisporaceae</taxon>
        <taxon>Rhypophila</taxon>
    </lineage>
</organism>
<accession>A0AAN6Y0S6</accession>
<keyword evidence="1" id="KW-0479">Metal-binding</keyword>
<dbReference type="PROSITE" id="PS50865">
    <property type="entry name" value="ZF_MYND_2"/>
    <property type="match status" value="1"/>
</dbReference>
<dbReference type="EMBL" id="MU858173">
    <property type="protein sequence ID" value="KAK4210498.1"/>
    <property type="molecule type" value="Genomic_DNA"/>
</dbReference>
<reference evidence="6" key="1">
    <citation type="journal article" date="2023" name="Mol. Phylogenet. Evol.">
        <title>Genome-scale phylogeny and comparative genomics of the fungal order Sordariales.</title>
        <authorList>
            <person name="Hensen N."/>
            <person name="Bonometti L."/>
            <person name="Westerberg I."/>
            <person name="Brannstrom I.O."/>
            <person name="Guillou S."/>
            <person name="Cros-Aarteil S."/>
            <person name="Calhoun S."/>
            <person name="Haridas S."/>
            <person name="Kuo A."/>
            <person name="Mondo S."/>
            <person name="Pangilinan J."/>
            <person name="Riley R."/>
            <person name="LaButti K."/>
            <person name="Andreopoulos B."/>
            <person name="Lipzen A."/>
            <person name="Chen C."/>
            <person name="Yan M."/>
            <person name="Daum C."/>
            <person name="Ng V."/>
            <person name="Clum A."/>
            <person name="Steindorff A."/>
            <person name="Ohm R.A."/>
            <person name="Martin F."/>
            <person name="Silar P."/>
            <person name="Natvig D.O."/>
            <person name="Lalanne C."/>
            <person name="Gautier V."/>
            <person name="Ament-Velasquez S.L."/>
            <person name="Kruys A."/>
            <person name="Hutchinson M.I."/>
            <person name="Powell A.J."/>
            <person name="Barry K."/>
            <person name="Miller A.N."/>
            <person name="Grigoriev I.V."/>
            <person name="Debuchy R."/>
            <person name="Gladieux P."/>
            <person name="Hiltunen Thoren M."/>
            <person name="Johannesson H."/>
        </authorList>
    </citation>
    <scope>NUCLEOTIDE SEQUENCE</scope>
    <source>
        <strain evidence="6">PSN293</strain>
    </source>
</reference>
<sequence>MERPRVFPRVFFGIKPQRCATCSKTSGLLLCGGCKVTSYCGREHQVSDRLKHKSICKEVKTSREKLEREEAVLRALPPNPTFPEDVFTNGVGRFWGLIETRDYMSARFGAADTLIRADTWLSVQKALEHQMDMLRLCGIDNMGIRDYIPALMIRLGQEQECYDFLKWWATCHPDGRYDSGDVSLPFLNIRNADPFEPIDPFRSGSLSLSQLSILTLLKLGLFLDLDHIKTKDEERAFGFGGVFGRPNNDSDDEFGLYRPRGNIVKAYIQQPENRRNASAMAERLEGQYKELCSMVQNVNSHFWETLVDNETLDPPSSCSIGSPEDAALAVIQVKAAWEESWGAIQMAEHETSKYVAKHTSPGASTSNAQPPSNDRVVVLCLEEERMFNAIHGHLIKAITTNREIERAKTPDEAILALSHAGTPSIILIVDGAITHHNKVSQCVSDCLRTGSTVVACGRFSSLVNAGEFNRFFSRLGFPSWTRGAYYRTNTSLRREVVGNALANKLPATYSQKTLYVAGPDRSAMWYTDPESPSATQAAAALVKVGNGKLGYIGDVNGEKETTKVVLAMCGLL</sequence>
<name>A0AAN6Y0S6_9PEZI</name>
<evidence type="ECO:0000256" key="3">
    <source>
        <dbReference type="ARBA" id="ARBA00022833"/>
    </source>
</evidence>
<feature type="domain" description="MYND-type" evidence="5">
    <location>
        <begin position="19"/>
        <end position="56"/>
    </location>
</feature>
<dbReference type="SUPFAM" id="SSF144232">
    <property type="entry name" value="HIT/MYND zinc finger-like"/>
    <property type="match status" value="1"/>
</dbReference>
<protein>
    <recommendedName>
        <fullName evidence="5">MYND-type domain-containing protein</fullName>
    </recommendedName>
</protein>
<dbReference type="InterPro" id="IPR002893">
    <property type="entry name" value="Znf_MYND"/>
</dbReference>
<evidence type="ECO:0000259" key="5">
    <source>
        <dbReference type="PROSITE" id="PS50865"/>
    </source>
</evidence>